<dbReference type="SUPFAM" id="SSF52172">
    <property type="entry name" value="CheY-like"/>
    <property type="match status" value="1"/>
</dbReference>
<evidence type="ECO:0000256" key="10">
    <source>
        <dbReference type="PROSITE-ProRule" id="PRU00110"/>
    </source>
</evidence>
<feature type="domain" description="HPt" evidence="13">
    <location>
        <begin position="159"/>
        <end position="259"/>
    </location>
</feature>
<evidence type="ECO:0000256" key="11">
    <source>
        <dbReference type="PROSITE-ProRule" id="PRU00169"/>
    </source>
</evidence>
<keyword evidence="15" id="KW-1185">Reference proteome</keyword>
<keyword evidence="4" id="KW-0812">Transmembrane</keyword>
<feature type="non-terminal residue" evidence="14">
    <location>
        <position position="1"/>
    </location>
</feature>
<dbReference type="Pfam" id="PF01627">
    <property type="entry name" value="Hpt"/>
    <property type="match status" value="1"/>
</dbReference>
<evidence type="ECO:0000256" key="9">
    <source>
        <dbReference type="ARBA" id="ARBA00023136"/>
    </source>
</evidence>
<name>A0ABV6YYH6_UNCC1</name>
<proteinExistence type="predicted"/>
<evidence type="ECO:0000256" key="7">
    <source>
        <dbReference type="ARBA" id="ARBA00022989"/>
    </source>
</evidence>
<reference evidence="14 15" key="1">
    <citation type="submission" date="2024-09" db="EMBL/GenBank/DDBJ databases">
        <title>Laminarin stimulates single cell rates of sulfate reduction while oxygen inhibits transcriptomic activity in coastal marine sediment.</title>
        <authorList>
            <person name="Lindsay M."/>
            <person name="Orcutt B."/>
            <person name="Emerson D."/>
            <person name="Stepanauskas R."/>
            <person name="D'Angelo T."/>
        </authorList>
    </citation>
    <scope>NUCLEOTIDE SEQUENCE [LARGE SCALE GENOMIC DNA]</scope>
    <source>
        <strain evidence="14">SAG AM-311-K15</strain>
    </source>
</reference>
<keyword evidence="2" id="KW-1003">Cell membrane</keyword>
<dbReference type="InterPro" id="IPR001789">
    <property type="entry name" value="Sig_transdc_resp-reg_receiver"/>
</dbReference>
<dbReference type="PROSITE" id="PS50894">
    <property type="entry name" value="HPT"/>
    <property type="match status" value="1"/>
</dbReference>
<organism evidence="14 15">
    <name type="scientific">candidate division CSSED10-310 bacterium</name>
    <dbReference type="NCBI Taxonomy" id="2855610"/>
    <lineage>
        <taxon>Bacteria</taxon>
        <taxon>Bacteria division CSSED10-310</taxon>
    </lineage>
</organism>
<dbReference type="SUPFAM" id="SSF47226">
    <property type="entry name" value="Histidine-containing phosphotransfer domain, HPT domain"/>
    <property type="match status" value="1"/>
</dbReference>
<evidence type="ECO:0000256" key="4">
    <source>
        <dbReference type="ARBA" id="ARBA00022692"/>
    </source>
</evidence>
<dbReference type="Gene3D" id="1.20.120.160">
    <property type="entry name" value="HPT domain"/>
    <property type="match status" value="1"/>
</dbReference>
<dbReference type="SMART" id="SM00448">
    <property type="entry name" value="REC"/>
    <property type="match status" value="1"/>
</dbReference>
<keyword evidence="3 11" id="KW-0597">Phosphoprotein</keyword>
<dbReference type="Proteomes" id="UP001594351">
    <property type="component" value="Unassembled WGS sequence"/>
</dbReference>
<keyword evidence="5" id="KW-0547">Nucleotide-binding</keyword>
<feature type="modified residue" description="Phosphohistidine" evidence="10">
    <location>
        <position position="198"/>
    </location>
</feature>
<keyword evidence="9" id="KW-0472">Membrane</keyword>
<evidence type="ECO:0000256" key="8">
    <source>
        <dbReference type="ARBA" id="ARBA00023012"/>
    </source>
</evidence>
<evidence type="ECO:0000259" key="12">
    <source>
        <dbReference type="PROSITE" id="PS50110"/>
    </source>
</evidence>
<feature type="modified residue" description="4-aspartylphosphate" evidence="11">
    <location>
        <position position="48"/>
    </location>
</feature>
<sequence length="350" mass="39107">LLVEDNSINQQVATEILQNVGIIVEIADNGEQAVRKVDQIPYDAVLMDIQMPVMDGYEATRLIRKKARHSTLPIIAMTAHAMKGDREKCFAAGMDDYVTKPIAANHLLSALAKWISQPEIEEAIIDPARKTEDRSPDIHLPDSRGGIDIKSGLKRIGGNRKLYAQLLRGFLRDYANIADEIKATLEQGNRAKAEQLVHTIKGVAGNISADELHSAAQELEKIIKLGKAADFNPIFKHFQNTLHKLIEELTLFAQQEEETKLKAQSSRSVKQRSTTNLVSLFTEFDSLLRKNNPKALDHFAVLKKYLNVADNAHDTEELENCINSFNFKGAREILIQIAANHDVSLAKEEK</sequence>
<dbReference type="PANTHER" id="PTHR45339">
    <property type="entry name" value="HYBRID SIGNAL TRANSDUCTION HISTIDINE KINASE J"/>
    <property type="match status" value="1"/>
</dbReference>
<dbReference type="Gene3D" id="3.40.50.2300">
    <property type="match status" value="1"/>
</dbReference>
<keyword evidence="8" id="KW-0902">Two-component regulatory system</keyword>
<dbReference type="CDD" id="cd17546">
    <property type="entry name" value="REC_hyHK_CKI1_RcsC-like"/>
    <property type="match status" value="1"/>
</dbReference>
<accession>A0ABV6YYH6</accession>
<evidence type="ECO:0000256" key="2">
    <source>
        <dbReference type="ARBA" id="ARBA00022475"/>
    </source>
</evidence>
<dbReference type="PANTHER" id="PTHR45339:SF1">
    <property type="entry name" value="HYBRID SIGNAL TRANSDUCTION HISTIDINE KINASE J"/>
    <property type="match status" value="1"/>
</dbReference>
<comment type="caution">
    <text evidence="14">The sequence shown here is derived from an EMBL/GenBank/DDBJ whole genome shotgun (WGS) entry which is preliminary data.</text>
</comment>
<feature type="domain" description="Response regulatory" evidence="12">
    <location>
        <begin position="1"/>
        <end position="115"/>
    </location>
</feature>
<dbReference type="InterPro" id="IPR008207">
    <property type="entry name" value="Sig_transdc_His_kin_Hpt_dom"/>
</dbReference>
<dbReference type="PROSITE" id="PS50110">
    <property type="entry name" value="RESPONSE_REGULATORY"/>
    <property type="match status" value="1"/>
</dbReference>
<evidence type="ECO:0000313" key="14">
    <source>
        <dbReference type="EMBL" id="MFC1851257.1"/>
    </source>
</evidence>
<evidence type="ECO:0000256" key="6">
    <source>
        <dbReference type="ARBA" id="ARBA00022840"/>
    </source>
</evidence>
<evidence type="ECO:0000313" key="15">
    <source>
        <dbReference type="Proteomes" id="UP001594351"/>
    </source>
</evidence>
<dbReference type="InterPro" id="IPR036641">
    <property type="entry name" value="HPT_dom_sf"/>
</dbReference>
<dbReference type="Pfam" id="PF00072">
    <property type="entry name" value="Response_reg"/>
    <property type="match status" value="1"/>
</dbReference>
<keyword evidence="7" id="KW-1133">Transmembrane helix</keyword>
<keyword evidence="6" id="KW-0067">ATP-binding</keyword>
<dbReference type="EMBL" id="JBHPBY010000170">
    <property type="protein sequence ID" value="MFC1851257.1"/>
    <property type="molecule type" value="Genomic_DNA"/>
</dbReference>
<evidence type="ECO:0000256" key="1">
    <source>
        <dbReference type="ARBA" id="ARBA00004651"/>
    </source>
</evidence>
<protein>
    <submittedName>
        <fullName evidence="14">Response regulator</fullName>
    </submittedName>
</protein>
<comment type="subcellular location">
    <subcellularLocation>
        <location evidence="1">Cell membrane</location>
        <topology evidence="1">Multi-pass membrane protein</topology>
    </subcellularLocation>
</comment>
<evidence type="ECO:0000256" key="3">
    <source>
        <dbReference type="ARBA" id="ARBA00022553"/>
    </source>
</evidence>
<gene>
    <name evidence="14" type="ORF">ACFL27_13760</name>
</gene>
<evidence type="ECO:0000259" key="13">
    <source>
        <dbReference type="PROSITE" id="PS50894"/>
    </source>
</evidence>
<evidence type="ECO:0000256" key="5">
    <source>
        <dbReference type="ARBA" id="ARBA00022741"/>
    </source>
</evidence>
<dbReference type="InterPro" id="IPR011006">
    <property type="entry name" value="CheY-like_superfamily"/>
</dbReference>